<keyword evidence="9" id="KW-0808">Transferase</keyword>
<reference evidence="9 10" key="1">
    <citation type="submission" date="2018-06" db="EMBL/GenBank/DDBJ databases">
        <authorList>
            <consortium name="Pathogen Informatics"/>
            <person name="Doyle S."/>
        </authorList>
    </citation>
    <scope>NUCLEOTIDE SEQUENCE [LARGE SCALE GENOMIC DNA]</scope>
    <source>
        <strain evidence="10">NCTC 11048</strain>
    </source>
</reference>
<protein>
    <submittedName>
        <fullName evidence="9">PTS system mannitol (Cryptic)-specific transporter subunit IIA</fullName>
        <ecNumber evidence="9">2.7.1.-</ecNumber>
    </submittedName>
</protein>
<dbReference type="Pfam" id="PF00359">
    <property type="entry name" value="PTS_EIIA_2"/>
    <property type="match status" value="1"/>
</dbReference>
<dbReference type="EC" id="2.7.1.-" evidence="9"/>
<evidence type="ECO:0000259" key="6">
    <source>
        <dbReference type="PROSITE" id="PS51094"/>
    </source>
</evidence>
<dbReference type="GO" id="GO:0008982">
    <property type="term" value="F:protein-N(PI)-phosphohistidine-sugar phosphotransferase activity"/>
    <property type="evidence" value="ECO:0007669"/>
    <property type="project" value="InterPro"/>
</dbReference>
<dbReference type="GO" id="GO:0009401">
    <property type="term" value="P:phosphoenolpyruvate-dependent sugar phosphotransferase system"/>
    <property type="evidence" value="ECO:0007669"/>
    <property type="project" value="InterPro"/>
</dbReference>
<dbReference type="InterPro" id="IPR050661">
    <property type="entry name" value="BglG_antiterminators"/>
</dbReference>
<dbReference type="STRING" id="1141106.GCA_000308095_00540"/>
<keyword evidence="10" id="KW-1185">Reference proteome</keyword>
<dbReference type="InterPro" id="IPR036634">
    <property type="entry name" value="PRD_sf"/>
</dbReference>
<organism evidence="9 10">
    <name type="scientific">Staphylococcus intermedius NCTC 11048</name>
    <dbReference type="NCBI Taxonomy" id="1141106"/>
    <lineage>
        <taxon>Bacteria</taxon>
        <taxon>Bacillati</taxon>
        <taxon>Bacillota</taxon>
        <taxon>Bacilli</taxon>
        <taxon>Bacillales</taxon>
        <taxon>Staphylococcaceae</taxon>
        <taxon>Staphylococcus</taxon>
        <taxon>Staphylococcus intermedius group</taxon>
    </lineage>
</organism>
<feature type="domain" description="PTS EIIB type-2" evidence="7">
    <location>
        <begin position="402"/>
        <end position="489"/>
    </location>
</feature>
<comment type="subunit">
    <text evidence="1">Homodimer or homotrimer. Seems to be a monomer when not phosphorylated.</text>
</comment>
<dbReference type="GO" id="GO:0006355">
    <property type="term" value="P:regulation of DNA-templated transcription"/>
    <property type="evidence" value="ECO:0007669"/>
    <property type="project" value="InterPro"/>
</dbReference>
<evidence type="ECO:0000259" key="8">
    <source>
        <dbReference type="PROSITE" id="PS51372"/>
    </source>
</evidence>
<dbReference type="Proteomes" id="UP000255549">
    <property type="component" value="Unassembled WGS sequence"/>
</dbReference>
<evidence type="ECO:0000256" key="4">
    <source>
        <dbReference type="ARBA" id="ARBA00023159"/>
    </source>
</evidence>
<dbReference type="InterPro" id="IPR002178">
    <property type="entry name" value="PTS_EIIA_type-2_dom"/>
</dbReference>
<dbReference type="CDD" id="cd00211">
    <property type="entry name" value="PTS_IIA_fru"/>
    <property type="match status" value="1"/>
</dbReference>
<evidence type="ECO:0000256" key="1">
    <source>
        <dbReference type="ARBA" id="ARBA00011798"/>
    </source>
</evidence>
<feature type="domain" description="PRD" evidence="8">
    <location>
        <begin position="290"/>
        <end position="397"/>
    </location>
</feature>
<dbReference type="Pfam" id="PF00874">
    <property type="entry name" value="PRD"/>
    <property type="match status" value="1"/>
</dbReference>
<accession>A0A380G5D3</accession>
<dbReference type="InterPro" id="IPR013011">
    <property type="entry name" value="PTS_EIIB_2"/>
</dbReference>
<dbReference type="InterPro" id="IPR007737">
    <property type="entry name" value="Mga_HTH"/>
</dbReference>
<evidence type="ECO:0000256" key="5">
    <source>
        <dbReference type="ARBA" id="ARBA00023163"/>
    </source>
</evidence>
<dbReference type="OrthoDB" id="369398at2"/>
<dbReference type="EMBL" id="UHDP01000003">
    <property type="protein sequence ID" value="SUM45666.1"/>
    <property type="molecule type" value="Genomic_DNA"/>
</dbReference>
<name>A0A380G5D3_STAIN</name>
<dbReference type="PANTHER" id="PTHR30185">
    <property type="entry name" value="CRYPTIC BETA-GLUCOSIDE BGL OPERON ANTITERMINATOR"/>
    <property type="match status" value="1"/>
</dbReference>
<evidence type="ECO:0000313" key="10">
    <source>
        <dbReference type="Proteomes" id="UP000255549"/>
    </source>
</evidence>
<dbReference type="PROSITE" id="PS51099">
    <property type="entry name" value="PTS_EIIB_TYPE_2"/>
    <property type="match status" value="1"/>
</dbReference>
<dbReference type="AlphaFoldDB" id="A0A380G5D3"/>
<evidence type="ECO:0000313" key="9">
    <source>
        <dbReference type="EMBL" id="SUM45666.1"/>
    </source>
</evidence>
<dbReference type="PROSITE" id="PS51094">
    <property type="entry name" value="PTS_EIIA_TYPE_2"/>
    <property type="match status" value="1"/>
</dbReference>
<keyword evidence="4" id="KW-0010">Activator</keyword>
<feature type="domain" description="PTS EIIA type-2" evidence="6">
    <location>
        <begin position="547"/>
        <end position="686"/>
    </location>
</feature>
<feature type="domain" description="PRD" evidence="8">
    <location>
        <begin position="186"/>
        <end position="286"/>
    </location>
</feature>
<keyword evidence="5" id="KW-0804">Transcription</keyword>
<dbReference type="InterPro" id="IPR011608">
    <property type="entry name" value="PRD"/>
</dbReference>
<keyword evidence="3" id="KW-0805">Transcription regulation</keyword>
<keyword evidence="2" id="KW-0677">Repeat</keyword>
<dbReference type="Pfam" id="PF05043">
    <property type="entry name" value="Mga"/>
    <property type="match status" value="1"/>
</dbReference>
<dbReference type="SUPFAM" id="SSF63520">
    <property type="entry name" value="PTS-regulatory domain, PRD"/>
    <property type="match status" value="1"/>
</dbReference>
<dbReference type="CDD" id="cd05568">
    <property type="entry name" value="PTS_IIB_bgl_like"/>
    <property type="match status" value="1"/>
</dbReference>
<dbReference type="PROSITE" id="PS51372">
    <property type="entry name" value="PRD_2"/>
    <property type="match status" value="2"/>
</dbReference>
<dbReference type="PANTHER" id="PTHR30185:SF9">
    <property type="entry name" value="MANNITOL-SPECIFIC PHOSPHOTRANSFERASE ENZYME IIA COMPONENT"/>
    <property type="match status" value="1"/>
</dbReference>
<gene>
    <name evidence="9" type="primary">licR_1</name>
    <name evidence="9" type="ORF">NCTC11048_00653</name>
</gene>
<evidence type="ECO:0000256" key="2">
    <source>
        <dbReference type="ARBA" id="ARBA00022737"/>
    </source>
</evidence>
<dbReference type="SUPFAM" id="SSF55804">
    <property type="entry name" value="Phoshotransferase/anion transport protein"/>
    <property type="match status" value="1"/>
</dbReference>
<dbReference type="InterPro" id="IPR016152">
    <property type="entry name" value="PTrfase/Anion_transptr"/>
</dbReference>
<evidence type="ECO:0000259" key="7">
    <source>
        <dbReference type="PROSITE" id="PS51099"/>
    </source>
</evidence>
<sequence>MEIEMENQKLLEEIVSNPSVKGKTLEKVLGLSRRQLGYRIQKINMWLEQEGYPQIERTSQGQFIVHSELLDLFHISDGQDGTLSDQQYFSIPARRYLLMLMLYSEDNAYSLTHFSIDLKVSKNTIIHDIQHVKSVLAESNLRLKYTRNLGYQLLGDEVEIRRFLFKLIDKRHTYDITDTDVLRALNLTFEEIQLQERELKEVETFLRSRFIDQSFNALPFLLCIIKRRIKAGHIVRPLNINYQDLHGTKEYEASEILIQSFEHIPPEEKVYLTLHLLSTSVQWVDLNVSGKLPELKRAVYTLIYNFEKLTCIEIEDKEKLFQQLILHLKPAFYRIRYELNDVDDLNDPLKGMYQELFHLVKQSSEPLTAFFGTPLPDNEIAYLTMLFGGSLRNQDVNFEGKVKAIIVCPQGTSVSQMMLLELRNLFPELIFLDAMSIRDLENYELDYDLIFAPVFVLTHKKLFITKVFLSASEQRKLRRDVLRYLNQDTPQVTEEIEKLIEIIKKSATVNDIQSLRNDLENYVGRFHALSGVDSHTYTTKQELTLYDLIPARHIQKAYRVADMEEAIAKAAEPLVKNHLVHQNYVEAMKATFDDSYMIIMQNIAIPHAYSEKDVNKTAMSMLILQNPVRTKQGHEIQIIVPIAATDKVSHLKALLQLRDLAQHTQAIQSMIQSRKISEISQWIARFSEKEDQ</sequence>
<dbReference type="Gene3D" id="3.40.930.10">
    <property type="entry name" value="Mannitol-specific EII, Chain A"/>
    <property type="match status" value="1"/>
</dbReference>
<proteinExistence type="predicted"/>
<dbReference type="Gene3D" id="1.10.1790.10">
    <property type="entry name" value="PRD domain"/>
    <property type="match status" value="1"/>
</dbReference>
<evidence type="ECO:0000256" key="3">
    <source>
        <dbReference type="ARBA" id="ARBA00023015"/>
    </source>
</evidence>